<gene>
    <name evidence="2" type="ORF">FIESC28_09511</name>
</gene>
<sequence length="85" mass="9713">MKYSTTTLLILAQGITAAPSLLSQFRHKNANVKVPDSAEDITLSIKVSQSPIEKMHHGGKWDICWLMCWPEEHQCPETWYSKKEV</sequence>
<dbReference type="OrthoDB" id="4581360at2759"/>
<evidence type="ECO:0000256" key="1">
    <source>
        <dbReference type="SAM" id="SignalP"/>
    </source>
</evidence>
<feature type="signal peptide" evidence="1">
    <location>
        <begin position="1"/>
        <end position="17"/>
    </location>
</feature>
<keyword evidence="1" id="KW-0732">Signal</keyword>
<organism evidence="2 3">
    <name type="scientific">Fusarium coffeatum</name>
    <dbReference type="NCBI Taxonomy" id="231269"/>
    <lineage>
        <taxon>Eukaryota</taxon>
        <taxon>Fungi</taxon>
        <taxon>Dikarya</taxon>
        <taxon>Ascomycota</taxon>
        <taxon>Pezizomycotina</taxon>
        <taxon>Sordariomycetes</taxon>
        <taxon>Hypocreomycetidae</taxon>
        <taxon>Hypocreales</taxon>
        <taxon>Nectriaceae</taxon>
        <taxon>Fusarium</taxon>
        <taxon>Fusarium incarnatum-equiseti species complex</taxon>
    </lineage>
</organism>
<evidence type="ECO:0000313" key="3">
    <source>
        <dbReference type="Proteomes" id="UP000253153"/>
    </source>
</evidence>
<name>A0A366QZH8_9HYPO</name>
<dbReference type="GeneID" id="41998943"/>
<dbReference type="AlphaFoldDB" id="A0A366QZH8"/>
<dbReference type="Proteomes" id="UP000253153">
    <property type="component" value="Unassembled WGS sequence"/>
</dbReference>
<keyword evidence="3" id="KW-1185">Reference proteome</keyword>
<comment type="caution">
    <text evidence="2">The sequence shown here is derived from an EMBL/GenBank/DDBJ whole genome shotgun (WGS) entry which is preliminary data.</text>
</comment>
<dbReference type="RefSeq" id="XP_031012292.1">
    <property type="nucleotide sequence ID" value="XM_031163647.1"/>
</dbReference>
<evidence type="ECO:0000313" key="2">
    <source>
        <dbReference type="EMBL" id="RBR10303.1"/>
    </source>
</evidence>
<protein>
    <submittedName>
        <fullName evidence="2">Uncharacterized protein</fullName>
    </submittedName>
</protein>
<reference evidence="2 3" key="1">
    <citation type="submission" date="2018-06" db="EMBL/GenBank/DDBJ databases">
        <title>Fusarium incarnatum-equiseti species complex species 28.</title>
        <authorList>
            <person name="Gardiner D.M."/>
        </authorList>
    </citation>
    <scope>NUCLEOTIDE SEQUENCE [LARGE SCALE GENOMIC DNA]</scope>
    <source>
        <strain evidence="2 3">FIESC_28</strain>
    </source>
</reference>
<proteinExistence type="predicted"/>
<accession>A0A366QZH8</accession>
<dbReference type="EMBL" id="QKXC01000240">
    <property type="protein sequence ID" value="RBR10303.1"/>
    <property type="molecule type" value="Genomic_DNA"/>
</dbReference>
<feature type="chain" id="PRO_5016586793" evidence="1">
    <location>
        <begin position="18"/>
        <end position="85"/>
    </location>
</feature>